<feature type="domain" description="Cytidyltransferase-like" evidence="11">
    <location>
        <begin position="7"/>
        <end position="164"/>
    </location>
</feature>
<reference evidence="13" key="1">
    <citation type="submission" date="2019-07" db="EMBL/GenBank/DDBJ databases">
        <title>Bacillus alkalisoli sp. nov. isolated from saline soil.</title>
        <authorList>
            <person name="Sun J.-Q."/>
            <person name="Xu L."/>
        </authorList>
    </citation>
    <scope>NUCLEOTIDE SEQUENCE [LARGE SCALE GENOMIC DNA]</scope>
    <source>
        <strain evidence="13">M4U3P1</strain>
    </source>
</reference>
<dbReference type="PANTHER" id="PTHR39321">
    <property type="entry name" value="NICOTINATE-NUCLEOTIDE ADENYLYLTRANSFERASE-RELATED"/>
    <property type="match status" value="1"/>
</dbReference>
<proteinExistence type="inferred from homology"/>
<evidence type="ECO:0000256" key="1">
    <source>
        <dbReference type="ARBA" id="ARBA00002324"/>
    </source>
</evidence>
<evidence type="ECO:0000256" key="9">
    <source>
        <dbReference type="ARBA" id="ARBA00048721"/>
    </source>
</evidence>
<evidence type="ECO:0000256" key="10">
    <source>
        <dbReference type="HAMAP-Rule" id="MF_00244"/>
    </source>
</evidence>
<dbReference type="InterPro" id="IPR005248">
    <property type="entry name" value="NadD/NMNAT"/>
</dbReference>
<dbReference type="SUPFAM" id="SSF52374">
    <property type="entry name" value="Nucleotidylyl transferase"/>
    <property type="match status" value="1"/>
</dbReference>
<comment type="catalytic activity">
    <reaction evidence="9 10">
        <text>nicotinate beta-D-ribonucleotide + ATP + H(+) = deamido-NAD(+) + diphosphate</text>
        <dbReference type="Rhea" id="RHEA:22860"/>
        <dbReference type="ChEBI" id="CHEBI:15378"/>
        <dbReference type="ChEBI" id="CHEBI:30616"/>
        <dbReference type="ChEBI" id="CHEBI:33019"/>
        <dbReference type="ChEBI" id="CHEBI:57502"/>
        <dbReference type="ChEBI" id="CHEBI:58437"/>
        <dbReference type="EC" id="2.7.7.18"/>
    </reaction>
</comment>
<dbReference type="CDD" id="cd02165">
    <property type="entry name" value="NMNAT"/>
    <property type="match status" value="1"/>
</dbReference>
<keyword evidence="4 10" id="KW-0808">Transferase</keyword>
<evidence type="ECO:0000256" key="3">
    <source>
        <dbReference type="ARBA" id="ARBA00022642"/>
    </source>
</evidence>
<evidence type="ECO:0000256" key="4">
    <source>
        <dbReference type="ARBA" id="ARBA00022679"/>
    </source>
</evidence>
<name>A0A859FBV2_9BACI</name>
<dbReference type="NCBIfam" id="TIGR00125">
    <property type="entry name" value="cyt_tran_rel"/>
    <property type="match status" value="1"/>
</dbReference>
<dbReference type="Pfam" id="PF01467">
    <property type="entry name" value="CTP_transf_like"/>
    <property type="match status" value="1"/>
</dbReference>
<evidence type="ECO:0000256" key="6">
    <source>
        <dbReference type="ARBA" id="ARBA00022741"/>
    </source>
</evidence>
<dbReference type="GO" id="GO:0009435">
    <property type="term" value="P:NAD+ biosynthetic process"/>
    <property type="evidence" value="ECO:0007669"/>
    <property type="project" value="UniProtKB-UniRule"/>
</dbReference>
<comment type="similarity">
    <text evidence="10">Belongs to the NadD family.</text>
</comment>
<evidence type="ECO:0000313" key="13">
    <source>
        <dbReference type="Proteomes" id="UP000318138"/>
    </source>
</evidence>
<comment type="function">
    <text evidence="1 10">Catalyzes the reversible adenylation of nicotinate mononucleotide (NaMN) to nicotinic acid adenine dinucleotide (NaAD).</text>
</comment>
<evidence type="ECO:0000256" key="2">
    <source>
        <dbReference type="ARBA" id="ARBA00005019"/>
    </source>
</evidence>
<evidence type="ECO:0000259" key="11">
    <source>
        <dbReference type="Pfam" id="PF01467"/>
    </source>
</evidence>
<dbReference type="GO" id="GO:0004515">
    <property type="term" value="F:nicotinate-nucleotide adenylyltransferase activity"/>
    <property type="evidence" value="ECO:0007669"/>
    <property type="project" value="UniProtKB-UniRule"/>
</dbReference>
<dbReference type="PANTHER" id="PTHR39321:SF3">
    <property type="entry name" value="PHOSPHOPANTETHEINE ADENYLYLTRANSFERASE"/>
    <property type="match status" value="1"/>
</dbReference>
<dbReference type="Proteomes" id="UP000318138">
    <property type="component" value="Chromosome"/>
</dbReference>
<evidence type="ECO:0000256" key="8">
    <source>
        <dbReference type="ARBA" id="ARBA00023027"/>
    </source>
</evidence>
<evidence type="ECO:0000256" key="7">
    <source>
        <dbReference type="ARBA" id="ARBA00022840"/>
    </source>
</evidence>
<evidence type="ECO:0000313" key="12">
    <source>
        <dbReference type="EMBL" id="QKS70833.1"/>
    </source>
</evidence>
<dbReference type="GO" id="GO:0005524">
    <property type="term" value="F:ATP binding"/>
    <property type="evidence" value="ECO:0007669"/>
    <property type="project" value="UniProtKB-KW"/>
</dbReference>
<dbReference type="RefSeq" id="WP_176008867.1">
    <property type="nucleotide sequence ID" value="NZ_CP041372.2"/>
</dbReference>
<dbReference type="UniPathway" id="UPA00253">
    <property type="reaction ID" value="UER00332"/>
</dbReference>
<keyword evidence="13" id="KW-1185">Reference proteome</keyword>
<accession>A0A859FBV2</accession>
<dbReference type="AlphaFoldDB" id="A0A859FBV2"/>
<protein>
    <recommendedName>
        <fullName evidence="10">Probable nicotinate-nucleotide adenylyltransferase</fullName>
        <ecNumber evidence="10">2.7.7.18</ecNumber>
    </recommendedName>
    <alternativeName>
        <fullName evidence="10">Deamido-NAD(+) diphosphorylase</fullName>
    </alternativeName>
    <alternativeName>
        <fullName evidence="10">Deamido-NAD(+) pyrophosphorylase</fullName>
    </alternativeName>
    <alternativeName>
        <fullName evidence="10">Nicotinate mononucleotide adenylyltransferase</fullName>
        <shortName evidence="10">NaMN adenylyltransferase</shortName>
    </alternativeName>
</protein>
<dbReference type="NCBIfam" id="TIGR00482">
    <property type="entry name" value="nicotinate (nicotinamide) nucleotide adenylyltransferase"/>
    <property type="match status" value="1"/>
</dbReference>
<dbReference type="HAMAP" id="MF_00244">
    <property type="entry name" value="NaMN_adenylyltr"/>
    <property type="match status" value="1"/>
</dbReference>
<gene>
    <name evidence="10 12" type="primary">nadD</name>
    <name evidence="12" type="ORF">FLK61_29315</name>
</gene>
<evidence type="ECO:0000256" key="5">
    <source>
        <dbReference type="ARBA" id="ARBA00022695"/>
    </source>
</evidence>
<keyword evidence="6 10" id="KW-0547">Nucleotide-binding</keyword>
<dbReference type="InterPro" id="IPR004821">
    <property type="entry name" value="Cyt_trans-like"/>
</dbReference>
<comment type="pathway">
    <text evidence="2 10">Cofactor biosynthesis; NAD(+) biosynthesis; deamido-NAD(+) from nicotinate D-ribonucleotide: step 1/1.</text>
</comment>
<dbReference type="EMBL" id="CP041372">
    <property type="protein sequence ID" value="QKS70833.1"/>
    <property type="molecule type" value="Genomic_DNA"/>
</dbReference>
<keyword evidence="3 10" id="KW-0662">Pyridine nucleotide biosynthesis</keyword>
<dbReference type="KEGG" id="psua:FLK61_29315"/>
<keyword evidence="5 10" id="KW-0548">Nucleotidyltransferase</keyword>
<dbReference type="InterPro" id="IPR014729">
    <property type="entry name" value="Rossmann-like_a/b/a_fold"/>
</dbReference>
<organism evidence="12 13">
    <name type="scientific">Paenalkalicoccus suaedae</name>
    <dbReference type="NCBI Taxonomy" id="2592382"/>
    <lineage>
        <taxon>Bacteria</taxon>
        <taxon>Bacillati</taxon>
        <taxon>Bacillota</taxon>
        <taxon>Bacilli</taxon>
        <taxon>Bacillales</taxon>
        <taxon>Bacillaceae</taxon>
        <taxon>Paenalkalicoccus</taxon>
    </lineage>
</organism>
<keyword evidence="7 10" id="KW-0067">ATP-binding</keyword>
<keyword evidence="8 10" id="KW-0520">NAD</keyword>
<dbReference type="Gene3D" id="3.40.50.620">
    <property type="entry name" value="HUPs"/>
    <property type="match status" value="1"/>
</dbReference>
<dbReference type="EC" id="2.7.7.18" evidence="10"/>
<sequence length="190" mass="21695">MTKKVGIIGGTFDPPHIGHLILAEEARITCLLDEVWWMPNAIPPHKSKSNTDEGSRVKMVEQVVRMSPHFRLCLEEIEREGVSYTVDTLHHLMKKHPSLAFHFIMGGDSVENFDSWYKANELKQLLPFIVMTRPGYEVGGQDTFRDLTILERVQLDVSSTMIRESLSNDTFNEYLVIPNVAALLKENNNE</sequence>
<dbReference type="NCBIfam" id="NF000840">
    <property type="entry name" value="PRK00071.1-3"/>
    <property type="match status" value="1"/>
</dbReference>